<keyword evidence="2 9" id="KW-0645">Protease</keyword>
<evidence type="ECO:0000256" key="4">
    <source>
        <dbReference type="ARBA" id="ARBA00022801"/>
    </source>
</evidence>
<comment type="similarity">
    <text evidence="1 9">Belongs to the peptidase M8 family.</text>
</comment>
<proteinExistence type="inferred from homology"/>
<keyword evidence="11" id="KW-1185">Reference proteome</keyword>
<dbReference type="Proteomes" id="UP000276991">
    <property type="component" value="Unassembled WGS sequence"/>
</dbReference>
<comment type="cofactor">
    <cofactor evidence="8 9">
        <name>Zn(2+)</name>
        <dbReference type="ChEBI" id="CHEBI:29105"/>
    </cofactor>
    <text evidence="8 9">Binds 1 zinc ion per subunit.</text>
</comment>
<evidence type="ECO:0000256" key="3">
    <source>
        <dbReference type="ARBA" id="ARBA00022723"/>
    </source>
</evidence>
<dbReference type="GO" id="GO:0006508">
    <property type="term" value="P:proteolysis"/>
    <property type="evidence" value="ECO:0007669"/>
    <property type="project" value="UniProtKB-KW"/>
</dbReference>
<dbReference type="AlphaFoldDB" id="A0A498SRP9"/>
<feature type="chain" id="PRO_5023976211" description="Leishmanolysin-like peptidase" evidence="9">
    <location>
        <begin position="21"/>
        <end position="265"/>
    </location>
</feature>
<dbReference type="SUPFAM" id="SSF55486">
    <property type="entry name" value="Metalloproteases ('zincins'), catalytic domain"/>
    <property type="match status" value="1"/>
</dbReference>
<gene>
    <name evidence="10" type="ORF">NAV_LOCUS7423</name>
</gene>
<evidence type="ECO:0000256" key="9">
    <source>
        <dbReference type="RuleBase" id="RU366077"/>
    </source>
</evidence>
<keyword evidence="6 8" id="KW-0482">Metalloprotease</keyword>
<keyword evidence="4 9" id="KW-0378">Hydrolase</keyword>
<dbReference type="Pfam" id="PF01457">
    <property type="entry name" value="Peptidase_M8"/>
    <property type="match status" value="1"/>
</dbReference>
<dbReference type="OrthoDB" id="527990at2759"/>
<evidence type="ECO:0000313" key="11">
    <source>
        <dbReference type="Proteomes" id="UP000276991"/>
    </source>
</evidence>
<feature type="binding site" evidence="8">
    <location>
        <position position="181"/>
    </location>
    <ligand>
        <name>Zn(2+)</name>
        <dbReference type="ChEBI" id="CHEBI:29105"/>
        <note>catalytic</note>
    </ligand>
</feature>
<dbReference type="EMBL" id="UPTC01001836">
    <property type="protein sequence ID" value="VBB32632.1"/>
    <property type="molecule type" value="Genomic_DNA"/>
</dbReference>
<accession>A0A498SRP9</accession>
<feature type="signal peptide" evidence="9">
    <location>
        <begin position="1"/>
        <end position="20"/>
    </location>
</feature>
<evidence type="ECO:0000256" key="2">
    <source>
        <dbReference type="ARBA" id="ARBA00022670"/>
    </source>
</evidence>
<feature type="active site" evidence="7">
    <location>
        <position position="178"/>
    </location>
</feature>
<organism evidence="10 11">
    <name type="scientific">Acanthocheilonema viteae</name>
    <name type="common">Filarial nematode worm</name>
    <name type="synonym">Dipetalonema viteae</name>
    <dbReference type="NCBI Taxonomy" id="6277"/>
    <lineage>
        <taxon>Eukaryota</taxon>
        <taxon>Metazoa</taxon>
        <taxon>Ecdysozoa</taxon>
        <taxon>Nematoda</taxon>
        <taxon>Chromadorea</taxon>
        <taxon>Rhabditida</taxon>
        <taxon>Spirurina</taxon>
        <taxon>Spiruromorpha</taxon>
        <taxon>Filarioidea</taxon>
        <taxon>Onchocercidae</taxon>
        <taxon>Acanthocheilonema</taxon>
    </lineage>
</organism>
<evidence type="ECO:0000256" key="7">
    <source>
        <dbReference type="PIRSR" id="PIRSR601577-1"/>
    </source>
</evidence>
<evidence type="ECO:0000256" key="8">
    <source>
        <dbReference type="PIRSR" id="PIRSR601577-2"/>
    </source>
</evidence>
<sequence>MAYLLAILAFLGAFCVPLFGEMAHWEPLNIGIIRQKEMLHLSSTVLDGLRTAIVQMQSLINIWYLPENDKLSAKSLQLCIPHWHSPIGECYMETVHGLKKLNPLDITKDVNLKFYDINFLLFLQVDVKKCNGDDGLLAAAAPCTLIDNNRPTAAQLILCPFNRRWNSFRAIIDLFRHEIMHALGFGLIIPRENFSATPTTRKFFWTDESSSQRVTATYMDFQDNAVIEARKHFGCHSLHGIEADGMDKIHLSEYIYGVRFLAIIS</sequence>
<evidence type="ECO:0000256" key="1">
    <source>
        <dbReference type="ARBA" id="ARBA00005860"/>
    </source>
</evidence>
<dbReference type="GO" id="GO:0007155">
    <property type="term" value="P:cell adhesion"/>
    <property type="evidence" value="ECO:0007669"/>
    <property type="project" value="InterPro"/>
</dbReference>
<dbReference type="InterPro" id="IPR001577">
    <property type="entry name" value="Peptidase_M8"/>
</dbReference>
<protein>
    <recommendedName>
        <fullName evidence="9">Leishmanolysin-like peptidase</fullName>
        <ecNumber evidence="9">3.4.24.-</ecNumber>
    </recommendedName>
</protein>
<dbReference type="GO" id="GO:0046872">
    <property type="term" value="F:metal ion binding"/>
    <property type="evidence" value="ECO:0007669"/>
    <property type="project" value="UniProtKB-KW"/>
</dbReference>
<keyword evidence="9" id="KW-0732">Signal</keyword>
<evidence type="ECO:0000256" key="5">
    <source>
        <dbReference type="ARBA" id="ARBA00022833"/>
    </source>
</evidence>
<name>A0A498SRP9_ACAVI</name>
<feature type="binding site" evidence="8">
    <location>
        <position position="177"/>
    </location>
    <ligand>
        <name>Zn(2+)</name>
        <dbReference type="ChEBI" id="CHEBI:29105"/>
        <note>catalytic</note>
    </ligand>
</feature>
<evidence type="ECO:0000256" key="6">
    <source>
        <dbReference type="ARBA" id="ARBA00023049"/>
    </source>
</evidence>
<keyword evidence="3 8" id="KW-0479">Metal-binding</keyword>
<dbReference type="EC" id="3.4.24.-" evidence="9"/>
<keyword evidence="5 8" id="KW-0862">Zinc</keyword>
<dbReference type="GO" id="GO:0004222">
    <property type="term" value="F:metalloendopeptidase activity"/>
    <property type="evidence" value="ECO:0007669"/>
    <property type="project" value="UniProtKB-UniRule"/>
</dbReference>
<dbReference type="GO" id="GO:0016020">
    <property type="term" value="C:membrane"/>
    <property type="evidence" value="ECO:0007669"/>
    <property type="project" value="InterPro"/>
</dbReference>
<reference evidence="10 11" key="1">
    <citation type="submission" date="2018-08" db="EMBL/GenBank/DDBJ databases">
        <authorList>
            <person name="Laetsch R D."/>
            <person name="Stevens L."/>
            <person name="Kumar S."/>
            <person name="Blaxter L. M."/>
        </authorList>
    </citation>
    <scope>NUCLEOTIDE SEQUENCE [LARGE SCALE GENOMIC DNA]</scope>
</reference>
<evidence type="ECO:0000313" key="10">
    <source>
        <dbReference type="EMBL" id="VBB32632.1"/>
    </source>
</evidence>
<dbReference type="Gene3D" id="3.10.170.20">
    <property type="match status" value="1"/>
</dbReference>